<proteinExistence type="predicted"/>
<evidence type="ECO:0000256" key="1">
    <source>
        <dbReference type="SAM" id="SignalP"/>
    </source>
</evidence>
<comment type="caution">
    <text evidence="2">The sequence shown here is derived from an EMBL/GenBank/DDBJ whole genome shotgun (WGS) entry which is preliminary data.</text>
</comment>
<accession>A0ABP0R887</accession>
<keyword evidence="3" id="KW-1185">Reference proteome</keyword>
<feature type="chain" id="PRO_5046255756" evidence="1">
    <location>
        <begin position="16"/>
        <end position="248"/>
    </location>
</feature>
<keyword evidence="1" id="KW-0732">Signal</keyword>
<evidence type="ECO:0000313" key="3">
    <source>
        <dbReference type="Proteomes" id="UP001642484"/>
    </source>
</evidence>
<sequence>MFWIKLALLLPQGLALREIMRDFAPTKEQVEKISKSKTRCVMPMANSGHGFVCEQDLEGSSMVRCLRCGQLFGSQIDPMQECTIKTQPYKWLFRMVSSVKVKVPRSWSTRTCRRLMLQVPRWLGSLSELPCIKKDSGRGYKRWCLLPQSADGRLVEVLNAEISEVDLDSMQYSAPYLNTELQPRALVGGVSMCQPPAVLLRARRWRDVGFVVVHLLCSKEASDRVPGLDEICRYLCPAHVIVMNPIIR</sequence>
<protein>
    <submittedName>
        <fullName evidence="2">Uncharacterized protein</fullName>
    </submittedName>
</protein>
<feature type="signal peptide" evidence="1">
    <location>
        <begin position="1"/>
        <end position="15"/>
    </location>
</feature>
<gene>
    <name evidence="2" type="ORF">CCMP2556_LOCUS46015</name>
</gene>
<name>A0ABP0R887_9DINO</name>
<dbReference type="Proteomes" id="UP001642484">
    <property type="component" value="Unassembled WGS sequence"/>
</dbReference>
<organism evidence="2 3">
    <name type="scientific">Durusdinium trenchii</name>
    <dbReference type="NCBI Taxonomy" id="1381693"/>
    <lineage>
        <taxon>Eukaryota</taxon>
        <taxon>Sar</taxon>
        <taxon>Alveolata</taxon>
        <taxon>Dinophyceae</taxon>
        <taxon>Suessiales</taxon>
        <taxon>Symbiodiniaceae</taxon>
        <taxon>Durusdinium</taxon>
    </lineage>
</organism>
<reference evidence="2 3" key="1">
    <citation type="submission" date="2024-02" db="EMBL/GenBank/DDBJ databases">
        <authorList>
            <person name="Chen Y."/>
            <person name="Shah S."/>
            <person name="Dougan E. K."/>
            <person name="Thang M."/>
            <person name="Chan C."/>
        </authorList>
    </citation>
    <scope>NUCLEOTIDE SEQUENCE [LARGE SCALE GENOMIC DNA]</scope>
</reference>
<evidence type="ECO:0000313" key="2">
    <source>
        <dbReference type="EMBL" id="CAK9096810.1"/>
    </source>
</evidence>
<dbReference type="EMBL" id="CAXAMN010025661">
    <property type="protein sequence ID" value="CAK9096810.1"/>
    <property type="molecule type" value="Genomic_DNA"/>
</dbReference>